<sequence>MPTQQKDPAKTTAGNDRLEKSAAKQEKGPAATEGIVGEDQLDAAIGDEGDDSVTEQTSAVDDPLETAEAKKEDH</sequence>
<organism evidence="2 3">
    <name type="scientific">Seiridium unicorne</name>
    <dbReference type="NCBI Taxonomy" id="138068"/>
    <lineage>
        <taxon>Eukaryota</taxon>
        <taxon>Fungi</taxon>
        <taxon>Dikarya</taxon>
        <taxon>Ascomycota</taxon>
        <taxon>Pezizomycotina</taxon>
        <taxon>Sordariomycetes</taxon>
        <taxon>Xylariomycetidae</taxon>
        <taxon>Amphisphaeriales</taxon>
        <taxon>Sporocadaceae</taxon>
        <taxon>Seiridium</taxon>
    </lineage>
</organism>
<evidence type="ECO:0000256" key="1">
    <source>
        <dbReference type="SAM" id="MobiDB-lite"/>
    </source>
</evidence>
<gene>
    <name evidence="2" type="ORF">SUNI508_08895</name>
</gene>
<keyword evidence="3" id="KW-1185">Reference proteome</keyword>
<name>A0ABR2USH7_9PEZI</name>
<dbReference type="EMBL" id="JARVKF010000399">
    <property type="protein sequence ID" value="KAK9417315.1"/>
    <property type="molecule type" value="Genomic_DNA"/>
</dbReference>
<feature type="region of interest" description="Disordered" evidence="1">
    <location>
        <begin position="1"/>
        <end position="74"/>
    </location>
</feature>
<dbReference type="Proteomes" id="UP001408356">
    <property type="component" value="Unassembled WGS sequence"/>
</dbReference>
<feature type="compositionally biased region" description="Acidic residues" evidence="1">
    <location>
        <begin position="39"/>
        <end position="53"/>
    </location>
</feature>
<feature type="compositionally biased region" description="Basic and acidic residues" evidence="1">
    <location>
        <begin position="16"/>
        <end position="27"/>
    </location>
</feature>
<protein>
    <submittedName>
        <fullName evidence="2">Histone chaperone domain-containing protein</fullName>
    </submittedName>
</protein>
<accession>A0ABR2USH7</accession>
<comment type="caution">
    <text evidence="2">The sequence shown here is derived from an EMBL/GenBank/DDBJ whole genome shotgun (WGS) entry which is preliminary data.</text>
</comment>
<reference evidence="2 3" key="1">
    <citation type="journal article" date="2024" name="J. Plant Pathol.">
        <title>Sequence and assembly of the genome of Seiridium unicorne, isolate CBS 538.82, causal agent of cypress canker disease.</title>
        <authorList>
            <person name="Scali E."/>
            <person name="Rocca G.D."/>
            <person name="Danti R."/>
            <person name="Garbelotto M."/>
            <person name="Barberini S."/>
            <person name="Baroncelli R."/>
            <person name="Emiliani G."/>
        </authorList>
    </citation>
    <scope>NUCLEOTIDE SEQUENCE [LARGE SCALE GENOMIC DNA]</scope>
    <source>
        <strain evidence="2 3">BM-138-508</strain>
    </source>
</reference>
<evidence type="ECO:0000313" key="3">
    <source>
        <dbReference type="Proteomes" id="UP001408356"/>
    </source>
</evidence>
<evidence type="ECO:0000313" key="2">
    <source>
        <dbReference type="EMBL" id="KAK9417315.1"/>
    </source>
</evidence>
<proteinExistence type="predicted"/>